<organism evidence="2">
    <name type="scientific">marine metagenome</name>
    <dbReference type="NCBI Taxonomy" id="408172"/>
    <lineage>
        <taxon>unclassified sequences</taxon>
        <taxon>metagenomes</taxon>
        <taxon>ecological metagenomes</taxon>
    </lineage>
</organism>
<evidence type="ECO:0000313" key="2">
    <source>
        <dbReference type="EMBL" id="SVD87067.1"/>
    </source>
</evidence>
<reference evidence="2" key="1">
    <citation type="submission" date="2018-05" db="EMBL/GenBank/DDBJ databases">
        <authorList>
            <person name="Lanie J.A."/>
            <person name="Ng W.-L."/>
            <person name="Kazmierczak K.M."/>
            <person name="Andrzejewski T.M."/>
            <person name="Davidsen T.M."/>
            <person name="Wayne K.J."/>
            <person name="Tettelin H."/>
            <person name="Glass J.I."/>
            <person name="Rusch D."/>
            <person name="Podicherti R."/>
            <person name="Tsui H.-C.T."/>
            <person name="Winkler M.E."/>
        </authorList>
    </citation>
    <scope>NUCLEOTIDE SEQUENCE</scope>
</reference>
<feature type="transmembrane region" description="Helical" evidence="1">
    <location>
        <begin position="6"/>
        <end position="23"/>
    </location>
</feature>
<gene>
    <name evidence="2" type="ORF">METZ01_LOCUS439921</name>
</gene>
<feature type="non-terminal residue" evidence="2">
    <location>
        <position position="114"/>
    </location>
</feature>
<keyword evidence="1" id="KW-1133">Transmembrane helix</keyword>
<name>A0A382YUX7_9ZZZZ</name>
<sequence length="114" mass="12981">MKAERITIFLSAGVMAVAMFWLSSCTSAKYRRSADKEVYKILGPRSEAVLGSRLDHSIDTEFSSRPPSEVNGSEVMLDRNRTSEDRLLTLEEALDLSVKANRSYQFNREKLYLQ</sequence>
<dbReference type="AlphaFoldDB" id="A0A382YUX7"/>
<protein>
    <submittedName>
        <fullName evidence="2">Uncharacterized protein</fullName>
    </submittedName>
</protein>
<proteinExistence type="predicted"/>
<dbReference type="EMBL" id="UINC01178740">
    <property type="protein sequence ID" value="SVD87067.1"/>
    <property type="molecule type" value="Genomic_DNA"/>
</dbReference>
<keyword evidence="1" id="KW-0472">Membrane</keyword>
<dbReference type="PROSITE" id="PS51257">
    <property type="entry name" value="PROKAR_LIPOPROTEIN"/>
    <property type="match status" value="1"/>
</dbReference>
<keyword evidence="1" id="KW-0812">Transmembrane</keyword>
<evidence type="ECO:0000256" key="1">
    <source>
        <dbReference type="SAM" id="Phobius"/>
    </source>
</evidence>
<accession>A0A382YUX7</accession>